<dbReference type="AlphaFoldDB" id="A0A4Q4ZK78"/>
<dbReference type="SUPFAM" id="SSF55781">
    <property type="entry name" value="GAF domain-like"/>
    <property type="match status" value="1"/>
</dbReference>
<protein>
    <recommendedName>
        <fullName evidence="2">histidine kinase</fullName>
        <ecNumber evidence="2">2.7.13.3</ecNumber>
    </recommendedName>
</protein>
<keyword evidence="6 11" id="KW-0418">Kinase</keyword>
<evidence type="ECO:0000256" key="2">
    <source>
        <dbReference type="ARBA" id="ARBA00012438"/>
    </source>
</evidence>
<dbReference type="PANTHER" id="PTHR24421:SF10">
    <property type="entry name" value="NITRATE_NITRITE SENSOR PROTEIN NARQ"/>
    <property type="match status" value="1"/>
</dbReference>
<accession>A0A4Q4ZK78</accession>
<dbReference type="GO" id="GO:0016020">
    <property type="term" value="C:membrane"/>
    <property type="evidence" value="ECO:0007669"/>
    <property type="project" value="InterPro"/>
</dbReference>
<dbReference type="PANTHER" id="PTHR24421">
    <property type="entry name" value="NITRATE/NITRITE SENSOR PROTEIN NARX-RELATED"/>
    <property type="match status" value="1"/>
</dbReference>
<comment type="catalytic activity">
    <reaction evidence="1">
        <text>ATP + protein L-histidine = ADP + protein N-phospho-L-histidine.</text>
        <dbReference type="EC" id="2.7.13.3"/>
    </reaction>
</comment>
<dbReference type="Proteomes" id="UP000295198">
    <property type="component" value="Unassembled WGS sequence"/>
</dbReference>
<dbReference type="InterPro" id="IPR011712">
    <property type="entry name" value="Sig_transdc_His_kin_sub3_dim/P"/>
</dbReference>
<feature type="transmembrane region" description="Helical" evidence="9">
    <location>
        <begin position="12"/>
        <end position="32"/>
    </location>
</feature>
<keyword evidence="8" id="KW-0902">Two-component regulatory system</keyword>
<dbReference type="RefSeq" id="WP_134714159.1">
    <property type="nucleotide sequence ID" value="NZ_SDKM01000003.1"/>
</dbReference>
<evidence type="ECO:0000313" key="11">
    <source>
        <dbReference type="EMBL" id="RYP88428.1"/>
    </source>
</evidence>
<keyword evidence="3" id="KW-0597">Phosphoprotein</keyword>
<dbReference type="Gene3D" id="3.30.565.10">
    <property type="entry name" value="Histidine kinase-like ATPase, C-terminal domain"/>
    <property type="match status" value="1"/>
</dbReference>
<evidence type="ECO:0000256" key="1">
    <source>
        <dbReference type="ARBA" id="ARBA00000085"/>
    </source>
</evidence>
<evidence type="ECO:0000256" key="4">
    <source>
        <dbReference type="ARBA" id="ARBA00022679"/>
    </source>
</evidence>
<feature type="domain" description="Histidine kinase/HSP90-like ATPase" evidence="10">
    <location>
        <begin position="568"/>
        <end position="660"/>
    </location>
</feature>
<evidence type="ECO:0000256" key="5">
    <source>
        <dbReference type="ARBA" id="ARBA00022741"/>
    </source>
</evidence>
<keyword evidence="5" id="KW-0547">Nucleotide-binding</keyword>
<name>A0A4Q4ZK78_9ACTN</name>
<dbReference type="OrthoDB" id="227596at2"/>
<keyword evidence="9" id="KW-0812">Transmembrane</keyword>
<gene>
    <name evidence="11" type="ORF">EKO23_03645</name>
</gene>
<dbReference type="Gene3D" id="1.20.5.1930">
    <property type="match status" value="1"/>
</dbReference>
<evidence type="ECO:0000256" key="9">
    <source>
        <dbReference type="SAM" id="Phobius"/>
    </source>
</evidence>
<sequence>MTTARRGTVAPLVAGAATVLCAGTTIVLLLLTDSGVADWLAGNQANQWLGGLCLGLTGALVLHAEPRNLLGPLMSAAGTVALVSAIGFQVADLADPGTAVRGVAAWCGSVLWLPPFLTLLAALPLLFPDGRLRSPRWRWPAYVAATAGAVAVVSFATSQYALDDSDFADVHNPLDLPVPDSVQVAVATAGILLCLLVGLAGVVGLFLAMRAVGAPQRARYAWFVASLLLGAAASFLPVPDWTSFLLTIAAYVALGVGIVRYRLFDIEVALSRAVVYGTLTLLALGVYFVAVAALGTGADGGLLPALLTAVAALLLAGGRQRLQRWVDHAMYGDRDPDRALAALGDRLGSTMDPDDVLPATVEAVRASFHLPWAAVRLSGEEAPAYASGERPEGSAEFPLAHAGEDVGVLEVGLRRGERTLSDADTAALTAFARQAAVAAHGVRATREVRRSRERIVVAREEERSRIRRDLHDGLGPALAGISLGLETASRSAAGTPRAAEMLDDLRQDTTACVDDIRRIVADLRPPALDNDGLMGALRTHAEHLTARTGGTLQVRIGENGWQHRLPPAVEVAAYRIATEAMTNTARHAAARHCEISCHHDEEHGRLHLEIADDGTGAPPARPGTGLTSMRERAEELGGTCMVVFRVGSGTRVVADLPCAGAGAS</sequence>
<dbReference type="GO" id="GO:0000155">
    <property type="term" value="F:phosphorelay sensor kinase activity"/>
    <property type="evidence" value="ECO:0007669"/>
    <property type="project" value="InterPro"/>
</dbReference>
<evidence type="ECO:0000256" key="7">
    <source>
        <dbReference type="ARBA" id="ARBA00022840"/>
    </source>
</evidence>
<dbReference type="InterPro" id="IPR036890">
    <property type="entry name" value="HATPase_C_sf"/>
</dbReference>
<feature type="transmembrane region" description="Helical" evidence="9">
    <location>
        <begin position="44"/>
        <end position="62"/>
    </location>
</feature>
<dbReference type="GO" id="GO:0005524">
    <property type="term" value="F:ATP binding"/>
    <property type="evidence" value="ECO:0007669"/>
    <property type="project" value="UniProtKB-KW"/>
</dbReference>
<dbReference type="CDD" id="cd16917">
    <property type="entry name" value="HATPase_UhpB-NarQ-NarX-like"/>
    <property type="match status" value="1"/>
</dbReference>
<keyword evidence="12" id="KW-1185">Reference proteome</keyword>
<organism evidence="11 12">
    <name type="scientific">Nocardioides guangzhouensis</name>
    <dbReference type="NCBI Taxonomy" id="2497878"/>
    <lineage>
        <taxon>Bacteria</taxon>
        <taxon>Bacillati</taxon>
        <taxon>Actinomycetota</taxon>
        <taxon>Actinomycetes</taxon>
        <taxon>Propionibacteriales</taxon>
        <taxon>Nocardioidaceae</taxon>
        <taxon>Nocardioides</taxon>
    </lineage>
</organism>
<keyword evidence="4" id="KW-0808">Transferase</keyword>
<keyword evidence="7" id="KW-0067">ATP-binding</keyword>
<proteinExistence type="predicted"/>
<dbReference type="Gene3D" id="3.30.450.40">
    <property type="match status" value="1"/>
</dbReference>
<evidence type="ECO:0000256" key="8">
    <source>
        <dbReference type="ARBA" id="ARBA00023012"/>
    </source>
</evidence>
<feature type="transmembrane region" description="Helical" evidence="9">
    <location>
        <begin position="220"/>
        <end position="238"/>
    </location>
</feature>
<feature type="transmembrane region" description="Helical" evidence="9">
    <location>
        <begin position="139"/>
        <end position="162"/>
    </location>
</feature>
<evidence type="ECO:0000256" key="6">
    <source>
        <dbReference type="ARBA" id="ARBA00022777"/>
    </source>
</evidence>
<evidence type="ECO:0000259" key="10">
    <source>
        <dbReference type="SMART" id="SM00387"/>
    </source>
</evidence>
<feature type="transmembrane region" description="Helical" evidence="9">
    <location>
        <begin position="273"/>
        <end position="295"/>
    </location>
</feature>
<feature type="transmembrane region" description="Helical" evidence="9">
    <location>
        <begin position="103"/>
        <end position="127"/>
    </location>
</feature>
<feature type="transmembrane region" description="Helical" evidence="9">
    <location>
        <begin position="301"/>
        <end position="318"/>
    </location>
</feature>
<dbReference type="SMART" id="SM00387">
    <property type="entry name" value="HATPase_c"/>
    <property type="match status" value="1"/>
</dbReference>
<dbReference type="EC" id="2.7.13.3" evidence="2"/>
<dbReference type="InterPro" id="IPR029016">
    <property type="entry name" value="GAF-like_dom_sf"/>
</dbReference>
<dbReference type="InterPro" id="IPR050482">
    <property type="entry name" value="Sensor_HK_TwoCompSys"/>
</dbReference>
<evidence type="ECO:0000313" key="12">
    <source>
        <dbReference type="Proteomes" id="UP000295198"/>
    </source>
</evidence>
<feature type="transmembrane region" description="Helical" evidence="9">
    <location>
        <begin position="69"/>
        <end position="91"/>
    </location>
</feature>
<feature type="transmembrane region" description="Helical" evidence="9">
    <location>
        <begin position="244"/>
        <end position="261"/>
    </location>
</feature>
<dbReference type="Pfam" id="PF07730">
    <property type="entry name" value="HisKA_3"/>
    <property type="match status" value="1"/>
</dbReference>
<keyword evidence="9" id="KW-1133">Transmembrane helix</keyword>
<dbReference type="InterPro" id="IPR003594">
    <property type="entry name" value="HATPase_dom"/>
</dbReference>
<dbReference type="Pfam" id="PF02518">
    <property type="entry name" value="HATPase_c"/>
    <property type="match status" value="1"/>
</dbReference>
<dbReference type="GO" id="GO:0046983">
    <property type="term" value="F:protein dimerization activity"/>
    <property type="evidence" value="ECO:0007669"/>
    <property type="project" value="InterPro"/>
</dbReference>
<dbReference type="EMBL" id="SDKM01000003">
    <property type="protein sequence ID" value="RYP88428.1"/>
    <property type="molecule type" value="Genomic_DNA"/>
</dbReference>
<evidence type="ECO:0000256" key="3">
    <source>
        <dbReference type="ARBA" id="ARBA00022553"/>
    </source>
</evidence>
<reference evidence="11 12" key="1">
    <citation type="submission" date="2019-01" db="EMBL/GenBank/DDBJ databases">
        <title>Nocardioides guangzhouensis sp. nov., an actinobacterium isolated from soil.</title>
        <authorList>
            <person name="Fu Y."/>
            <person name="Cai Y."/>
            <person name="Lin Z."/>
            <person name="Chen P."/>
        </authorList>
    </citation>
    <scope>NUCLEOTIDE SEQUENCE [LARGE SCALE GENOMIC DNA]</scope>
    <source>
        <strain evidence="11 12">130</strain>
    </source>
</reference>
<feature type="transmembrane region" description="Helical" evidence="9">
    <location>
        <begin position="182"/>
        <end position="208"/>
    </location>
</feature>
<keyword evidence="9" id="KW-0472">Membrane</keyword>
<comment type="caution">
    <text evidence="11">The sequence shown here is derived from an EMBL/GenBank/DDBJ whole genome shotgun (WGS) entry which is preliminary data.</text>
</comment>
<dbReference type="SUPFAM" id="SSF55874">
    <property type="entry name" value="ATPase domain of HSP90 chaperone/DNA topoisomerase II/histidine kinase"/>
    <property type="match status" value="1"/>
</dbReference>